<protein>
    <recommendedName>
        <fullName evidence="4">Alpha-2-macroglobulin domain-containing protein</fullName>
    </recommendedName>
</protein>
<dbReference type="EMBL" id="ACLR01000221">
    <property type="protein sequence ID" value="EEK16019.1"/>
    <property type="molecule type" value="Genomic_DNA"/>
</dbReference>
<dbReference type="RefSeq" id="WP_007366085.1">
    <property type="nucleotide sequence ID" value="NZ_ACLR01000221.1"/>
</dbReference>
<dbReference type="Proteomes" id="UP000003303">
    <property type="component" value="Unassembled WGS sequence"/>
</dbReference>
<keyword evidence="3" id="KW-0882">Thioester bond</keyword>
<dbReference type="Pfam" id="PF01835">
    <property type="entry name" value="MG2"/>
    <property type="match status" value="1"/>
</dbReference>
<comment type="caution">
    <text evidence="5">The sequence shown here is derived from an EMBL/GenBank/DDBJ whole genome shotgun (WGS) entry which is preliminary data.</text>
</comment>
<gene>
    <name evidence="5" type="ORF">PORUE0001_0954</name>
</gene>
<dbReference type="eggNOG" id="COG2373">
    <property type="taxonomic scope" value="Bacteria"/>
</dbReference>
<evidence type="ECO:0000256" key="3">
    <source>
        <dbReference type="ARBA" id="ARBA00022966"/>
    </source>
</evidence>
<dbReference type="PANTHER" id="PTHR11412">
    <property type="entry name" value="MACROGLOBULIN / COMPLEMENT"/>
    <property type="match status" value="1"/>
</dbReference>
<dbReference type="Pfam" id="PF00207">
    <property type="entry name" value="A2M"/>
    <property type="match status" value="1"/>
</dbReference>
<dbReference type="GO" id="GO:0004866">
    <property type="term" value="F:endopeptidase inhibitor activity"/>
    <property type="evidence" value="ECO:0007669"/>
    <property type="project" value="InterPro"/>
</dbReference>
<dbReference type="Gene3D" id="2.60.40.1930">
    <property type="match status" value="1"/>
</dbReference>
<proteinExistence type="inferred from homology"/>
<sequence length="1908" mass="216118">MAQQPAKSSQALYKELQELQKKRLPTQTLSCAERLATQALREGNLNYTIEALEAHKTALRRLDYNRLLEQFPLLHTTWQGRDKLSVRDQRFLALYIANQYISRSYSQRLRSEGLSLTTQEQDSVTPRHWSDADYMKAIDPLMETAFAPSATLYKVMPRQEAKQLPDALYADQFPKEGNYTLISHLLKALPLSQLHQLEQQVGRTPSWSARIGALLTEDQLQQADEGARLYALYQAVTLEETTRGTAFSTVAKRLEGLLKQSQQMHLETMEIYKRLFPYYYYANGSDPLRAYHFIMPYLEWLDKQGKYSEFCQDIRGRLFSPKENISLTSFILADHRGMVKMKLANVERLELKLFALTPQDAIKAEGNTIPEQAKLVWSHTYQGKQGLDAMVHQSDSIELPSLPTGHYRLQVVSHRTAEAQQLEDVEQTDTMTYDCTVSDLWTLDLGNGTTQLLNALTGQAQTAPIQLWSYGDKRSGWHSNYKPTLDKIGERTPDKLGIFATPRPAKQDRAVDLLVESTDHRLLLPLCNHWYGYRGEGGSFQLLKPVSTAFLQTDRSIYQLGDAIELYAVAYRRGYDPKQAMVLPKLDLTIELHTPQDDMIDSITVQTDQWGRLHATLQLPKEAMTGYYTIEISCSNDVEEFADNSTTIHVAEYKRPSFEGSLTLPEEAMTLGDTITVRGSAMTYSGYPLAEASVNYSVTGSYRNWWFDEDVPDQLLTSGTLQVNEQEGSFEFPITLSDLRTEAMRQNPQPLSVHTYRIEVTITAPSGETQQLRRYIWIGSTPVSMEYKGAKTFFKDRPEETQTFTIRVTNEDNTPIATTLELRLTSLADTTSSWSVEVPANEKLHLPAEWLRLPSGSYRLTYIYHDKTGETLEKEQEVVLFAERDKHLPIQRVLWAASPSEEYPRGGAPTIYYASNESLQSIYYVINTVDQPAIYGQLPALPAQQVGRWQPTLPKSIDPKGQIRIELYCVRNGRYSSQSFEYHYTADQPTLQLSWIEMPDKLLAGETHTWQARLTYSDGTPARRIPVMAWMYDAALESLRSHSIYRLAQYIPLYLQNVSPNPCFRFGLEKLTPMDYGAISGAVYGARASVPPMMALAKNESLVEDDLDLAYDEAGAKKESSNRLDEVVVTGFAAPILRKDFSQTAFFLADLYTDDEGVVTFTGKMPEALSSYRLALFGYDSRLTDCAATADIKSYRQLMVETLQPRFLMQGDQAYLTGSIRNLTEEPLRGTLRLVLYDALAADSTATPLADGTLELALTVPASGVTPYAIALPALPDLSALRVQVYFVSGSLSDGEEYLIPVQPATVRTVESIPFAWDKQASYSYPLSALLGQASDPSASLHLQLWSNPHYFALQQLPILFNNEERDAINTVLRIYTLTRTQQLLRQPEIAQWVQAQAQAKATEGANKLTSNRKTTLLPLDETPWRATERWLDGAQEQLWTLFKAPNKRSATKDIAQLSNLQTSSGDWSWYPDMPGSSYLTPLILDYLAAVSELEQNEEITAMLTRGWQAYDRTTTKQMQEMKKELAKSKRKPTLPAWGAEWLYLSYRWRDAKALQKDQTTKALVDYLTPLLVKEAQQLPLYALPQAAYTLYKLGNLAQARQLAEILHDHLSYEAAQGAFFANTLVGGYFWRDRSMSLQRETIELFELLGIYPDTVQQMRRWAMEYLRTNLRASNLTQLELLLTLLEDGAGETATHDQVTISIPLADGTTKRIETDSYCGLQYKPSQLDRTGSIVITHSDPQAILWGGILSVGEKPLSEVSERQGELMIESKTYVREEINGQLQERPIQSGEKLTVGTVLITKLRITTRRDLDFVTIRDMRSACCEPLEQLSHYEWQRGLGYYVEARNYAQIYHINSLLRGSYEISYEQSVVRPGTYQRGITQAQCAYATEYSAQTAMPTPYIVIAND</sequence>
<organism evidence="5 6">
    <name type="scientific">Porphyromonas uenonis 60-3</name>
    <dbReference type="NCBI Taxonomy" id="596327"/>
    <lineage>
        <taxon>Bacteria</taxon>
        <taxon>Pseudomonadati</taxon>
        <taxon>Bacteroidota</taxon>
        <taxon>Bacteroidia</taxon>
        <taxon>Bacteroidales</taxon>
        <taxon>Porphyromonadaceae</taxon>
        <taxon>Porphyromonas</taxon>
    </lineage>
</organism>
<feature type="domain" description="Alpha-2-macroglobulin" evidence="4">
    <location>
        <begin position="1144"/>
        <end position="1234"/>
    </location>
</feature>
<evidence type="ECO:0000313" key="6">
    <source>
        <dbReference type="Proteomes" id="UP000003303"/>
    </source>
</evidence>
<evidence type="ECO:0000313" key="5">
    <source>
        <dbReference type="EMBL" id="EEK16019.1"/>
    </source>
</evidence>
<dbReference type="InterPro" id="IPR001599">
    <property type="entry name" value="Macroglobln_a2"/>
</dbReference>
<dbReference type="STRING" id="596327.PORUE0001_0954"/>
<name>C2ME39_9PORP</name>
<accession>C2ME39</accession>
<dbReference type="Pfam" id="PF17973">
    <property type="entry name" value="bMG10"/>
    <property type="match status" value="1"/>
</dbReference>
<dbReference type="InterPro" id="IPR002890">
    <property type="entry name" value="MG2"/>
</dbReference>
<keyword evidence="2" id="KW-0732">Signal</keyword>
<evidence type="ECO:0000256" key="1">
    <source>
        <dbReference type="ARBA" id="ARBA00010556"/>
    </source>
</evidence>
<reference evidence="5 6" key="1">
    <citation type="submission" date="2009-04" db="EMBL/GenBank/DDBJ databases">
        <authorList>
            <person name="Sebastian Y."/>
            <person name="Madupu R."/>
            <person name="Durkin A.S."/>
            <person name="Torralba M."/>
            <person name="Methe B."/>
            <person name="Sutton G.G."/>
            <person name="Strausberg R.L."/>
            <person name="Nelson K.E."/>
        </authorList>
    </citation>
    <scope>NUCLEOTIDE SEQUENCE [LARGE SCALE GENOMIC DNA]</scope>
    <source>
        <strain evidence="5 6">60-3</strain>
    </source>
</reference>
<evidence type="ECO:0000256" key="2">
    <source>
        <dbReference type="ARBA" id="ARBA00022729"/>
    </source>
</evidence>
<comment type="similarity">
    <text evidence="1">Belongs to the protease inhibitor I39 (alpha-2-macroglobulin) family. Bacterial alpha-2-macroglobulin subfamily.</text>
</comment>
<evidence type="ECO:0000259" key="4">
    <source>
        <dbReference type="SMART" id="SM01360"/>
    </source>
</evidence>
<dbReference type="InterPro" id="IPR041246">
    <property type="entry name" value="Bact_MG10"/>
</dbReference>
<keyword evidence="6" id="KW-1185">Reference proteome</keyword>
<dbReference type="InterPro" id="IPR050473">
    <property type="entry name" value="A2M/Complement_sys"/>
</dbReference>
<dbReference type="SMART" id="SM01360">
    <property type="entry name" value="A2M"/>
    <property type="match status" value="1"/>
</dbReference>
<dbReference type="PANTHER" id="PTHR11412:SF136">
    <property type="entry name" value="CD109 ANTIGEN"/>
    <property type="match status" value="1"/>
</dbReference>